<dbReference type="PANTHER" id="PTHR22974">
    <property type="entry name" value="MIXED LINEAGE PROTEIN KINASE"/>
    <property type="match status" value="1"/>
</dbReference>
<dbReference type="GO" id="GO:0004712">
    <property type="term" value="F:protein serine/threonine/tyrosine kinase activity"/>
    <property type="evidence" value="ECO:0007669"/>
    <property type="project" value="TreeGrafter"/>
</dbReference>
<dbReference type="OrthoDB" id="20524at2759"/>
<feature type="compositionally biased region" description="Basic and acidic residues" evidence="7">
    <location>
        <begin position="220"/>
        <end position="232"/>
    </location>
</feature>
<evidence type="ECO:0000256" key="3">
    <source>
        <dbReference type="ARBA" id="ARBA00022741"/>
    </source>
</evidence>
<name>A0A642UPK3_9ASCO</name>
<feature type="compositionally biased region" description="Low complexity" evidence="7">
    <location>
        <begin position="251"/>
        <end position="271"/>
    </location>
</feature>
<sequence length="666" mass="73873">MDRMSIDIDTPSNGPSRNQHNDDDDTISSSDGSFMPPVLSNYAKELLSDQPQNQESKDESSIVVTATSAANNRLRQQMGIPIKPTTNNTTTTASYTYRPMMNNSNNNSSPLSQEENQHTAANNDTYVPDKMNWTRFSPKSNSHSPHLQSPDDDGYQEGQHHNHHQMEFSTPGVTKPSSSKELTAMKSSSRVKRFVHKGIGLGPPKRTVRHSNEGINTSSKNEETNGDSDHGKSSRIRFANDDQEIPPKDYSGSSSSSSSASSTGSSFSASANPNTKPTDYPASPQNKEKREALSYLSPNMAPRSSRFQGAKTPPPKMENLIPKQSTSSRRQKNIIYVNDQPYQKLEMIGRGGSSKVYKVQSTTNKVRAVKKVTFDDVDSTVIQGFKGEIDLLKRLRDEERVVKLIDFEMLDSIVYVVMECGEIDLAHVLTARLNQPLDVSFVRYYSVEMLKCVAAVHKHGIVHSDLKPANFLLVKGMLKIIDFGIANVVPEYTANIHRDNQIGTPNYMAPEALLDANASNPNGGTSDPKFKVGRPSDVWSIGCIIYQMIYGKPPYGNYSGPQRMLAIMNPKVQIQYPKQGLGQVKVPREAIECIKGCLGRDPSTRATIEQTLCGAFLNPQAVDRDFIKNLIDHAVQYGVQRNDPVKGQELDLLTDDVWRKIQALNM</sequence>
<dbReference type="InterPro" id="IPR017441">
    <property type="entry name" value="Protein_kinase_ATP_BS"/>
</dbReference>
<evidence type="ECO:0000256" key="6">
    <source>
        <dbReference type="PROSITE-ProRule" id="PRU10141"/>
    </source>
</evidence>
<dbReference type="GO" id="GO:0005524">
    <property type="term" value="F:ATP binding"/>
    <property type="evidence" value="ECO:0007669"/>
    <property type="project" value="UniProtKB-UniRule"/>
</dbReference>
<keyword evidence="1" id="KW-0723">Serine/threonine-protein kinase</keyword>
<gene>
    <name evidence="9" type="ORF">TRICI_005793</name>
</gene>
<dbReference type="FunFam" id="3.30.200.20:FF:000131">
    <property type="entry name" value="Dual specificity protein kinase TTK"/>
    <property type="match status" value="1"/>
</dbReference>
<dbReference type="Proteomes" id="UP000761534">
    <property type="component" value="Unassembled WGS sequence"/>
</dbReference>
<feature type="region of interest" description="Disordered" evidence="7">
    <location>
        <begin position="1"/>
        <end position="40"/>
    </location>
</feature>
<keyword evidence="2" id="KW-0808">Transferase</keyword>
<dbReference type="SMART" id="SM00220">
    <property type="entry name" value="S_TKc"/>
    <property type="match status" value="1"/>
</dbReference>
<dbReference type="GO" id="GO:0004674">
    <property type="term" value="F:protein serine/threonine kinase activity"/>
    <property type="evidence" value="ECO:0007669"/>
    <property type="project" value="UniProtKB-KW"/>
</dbReference>
<feature type="region of interest" description="Disordered" evidence="7">
    <location>
        <begin position="74"/>
        <end position="329"/>
    </location>
</feature>
<feature type="compositionally biased region" description="Polar residues" evidence="7">
    <location>
        <begin position="167"/>
        <end position="188"/>
    </location>
</feature>
<dbReference type="CDD" id="cd14131">
    <property type="entry name" value="PKc_Mps1"/>
    <property type="match status" value="1"/>
</dbReference>
<dbReference type="GO" id="GO:0005634">
    <property type="term" value="C:nucleus"/>
    <property type="evidence" value="ECO:0007669"/>
    <property type="project" value="TreeGrafter"/>
</dbReference>
<dbReference type="PROSITE" id="PS50011">
    <property type="entry name" value="PROTEIN_KINASE_DOM"/>
    <property type="match status" value="1"/>
</dbReference>
<feature type="compositionally biased region" description="Polar residues" evidence="7">
    <location>
        <begin position="134"/>
        <end position="147"/>
    </location>
</feature>
<evidence type="ECO:0000256" key="7">
    <source>
        <dbReference type="SAM" id="MobiDB-lite"/>
    </source>
</evidence>
<dbReference type="PANTHER" id="PTHR22974:SF21">
    <property type="entry name" value="DUAL SPECIFICITY PROTEIN KINASE TTK"/>
    <property type="match status" value="1"/>
</dbReference>
<dbReference type="InterPro" id="IPR027084">
    <property type="entry name" value="Mps1_cat"/>
</dbReference>
<dbReference type="SUPFAM" id="SSF56112">
    <property type="entry name" value="Protein kinase-like (PK-like)"/>
    <property type="match status" value="1"/>
</dbReference>
<evidence type="ECO:0000259" key="8">
    <source>
        <dbReference type="PROSITE" id="PS50011"/>
    </source>
</evidence>
<dbReference type="GO" id="GO:0098813">
    <property type="term" value="P:nuclear chromosome segregation"/>
    <property type="evidence" value="ECO:0007669"/>
    <property type="project" value="UniProtKB-ARBA"/>
</dbReference>
<organism evidence="9 10">
    <name type="scientific">Trichomonascus ciferrii</name>
    <dbReference type="NCBI Taxonomy" id="44093"/>
    <lineage>
        <taxon>Eukaryota</taxon>
        <taxon>Fungi</taxon>
        <taxon>Dikarya</taxon>
        <taxon>Ascomycota</taxon>
        <taxon>Saccharomycotina</taxon>
        <taxon>Dipodascomycetes</taxon>
        <taxon>Dipodascales</taxon>
        <taxon>Trichomonascaceae</taxon>
        <taxon>Trichomonascus</taxon>
        <taxon>Trichomonascus ciferrii complex</taxon>
    </lineage>
</organism>
<keyword evidence="5 6" id="KW-0067">ATP-binding</keyword>
<keyword evidence="3 6" id="KW-0547">Nucleotide-binding</keyword>
<dbReference type="Gene3D" id="1.10.510.10">
    <property type="entry name" value="Transferase(Phosphotransferase) domain 1"/>
    <property type="match status" value="1"/>
</dbReference>
<evidence type="ECO:0000256" key="2">
    <source>
        <dbReference type="ARBA" id="ARBA00022679"/>
    </source>
</evidence>
<evidence type="ECO:0000256" key="4">
    <source>
        <dbReference type="ARBA" id="ARBA00022777"/>
    </source>
</evidence>
<feature type="domain" description="Protein kinase" evidence="8">
    <location>
        <begin position="342"/>
        <end position="617"/>
    </location>
</feature>
<dbReference type="VEuPathDB" id="FungiDB:TRICI_005793"/>
<evidence type="ECO:0000313" key="10">
    <source>
        <dbReference type="Proteomes" id="UP000761534"/>
    </source>
</evidence>
<dbReference type="AlphaFoldDB" id="A0A642UPK3"/>
<reference evidence="9" key="1">
    <citation type="journal article" date="2019" name="G3 (Bethesda)">
        <title>Genome Assemblies of Two Rare Opportunistic Yeast Pathogens: Diutina rugosa (syn. Candida rugosa) and Trichomonascus ciferrii (syn. Candida ciferrii).</title>
        <authorList>
            <person name="Mixao V."/>
            <person name="Saus E."/>
            <person name="Hansen A.P."/>
            <person name="Lass-Florl C."/>
            <person name="Gabaldon T."/>
        </authorList>
    </citation>
    <scope>NUCLEOTIDE SEQUENCE</scope>
    <source>
        <strain evidence="9">CBS 4856</strain>
    </source>
</reference>
<evidence type="ECO:0000313" key="9">
    <source>
        <dbReference type="EMBL" id="KAA8902869.1"/>
    </source>
</evidence>
<dbReference type="PROSITE" id="PS00108">
    <property type="entry name" value="PROTEIN_KINASE_ST"/>
    <property type="match status" value="1"/>
</dbReference>
<evidence type="ECO:0000256" key="1">
    <source>
        <dbReference type="ARBA" id="ARBA00022527"/>
    </source>
</evidence>
<dbReference type="EMBL" id="SWFS01000456">
    <property type="protein sequence ID" value="KAA8902869.1"/>
    <property type="molecule type" value="Genomic_DNA"/>
</dbReference>
<dbReference type="InterPro" id="IPR011009">
    <property type="entry name" value="Kinase-like_dom_sf"/>
</dbReference>
<dbReference type="InterPro" id="IPR000719">
    <property type="entry name" value="Prot_kinase_dom"/>
</dbReference>
<keyword evidence="10" id="KW-1185">Reference proteome</keyword>
<evidence type="ECO:0000256" key="5">
    <source>
        <dbReference type="ARBA" id="ARBA00022840"/>
    </source>
</evidence>
<dbReference type="PROSITE" id="PS00107">
    <property type="entry name" value="PROTEIN_KINASE_ATP"/>
    <property type="match status" value="1"/>
</dbReference>
<dbReference type="Gene3D" id="3.30.200.20">
    <property type="entry name" value="Phosphorylase Kinase, domain 1"/>
    <property type="match status" value="1"/>
</dbReference>
<dbReference type="InterPro" id="IPR008271">
    <property type="entry name" value="Ser/Thr_kinase_AS"/>
</dbReference>
<feature type="binding site" evidence="6">
    <location>
        <position position="371"/>
    </location>
    <ligand>
        <name>ATP</name>
        <dbReference type="ChEBI" id="CHEBI:30616"/>
    </ligand>
</feature>
<dbReference type="GO" id="GO:0033316">
    <property type="term" value="P:meiotic spindle assembly checkpoint signaling"/>
    <property type="evidence" value="ECO:0007669"/>
    <property type="project" value="TreeGrafter"/>
</dbReference>
<keyword evidence="4" id="KW-0418">Kinase</keyword>
<dbReference type="GO" id="GO:0034501">
    <property type="term" value="P:protein localization to kinetochore"/>
    <property type="evidence" value="ECO:0007669"/>
    <property type="project" value="TreeGrafter"/>
</dbReference>
<dbReference type="GO" id="GO:0000776">
    <property type="term" value="C:kinetochore"/>
    <property type="evidence" value="ECO:0007669"/>
    <property type="project" value="TreeGrafter"/>
</dbReference>
<accession>A0A642UPK3</accession>
<dbReference type="GO" id="GO:0007094">
    <property type="term" value="P:mitotic spindle assembly checkpoint signaling"/>
    <property type="evidence" value="ECO:0007669"/>
    <property type="project" value="TreeGrafter"/>
</dbReference>
<feature type="compositionally biased region" description="Polar residues" evidence="7">
    <location>
        <begin position="110"/>
        <end position="125"/>
    </location>
</feature>
<comment type="caution">
    <text evidence="9">The sequence shown here is derived from an EMBL/GenBank/DDBJ whole genome shotgun (WGS) entry which is preliminary data.</text>
</comment>
<protein>
    <recommendedName>
        <fullName evidence="8">Protein kinase domain-containing protein</fullName>
    </recommendedName>
</protein>
<dbReference type="Pfam" id="PF00069">
    <property type="entry name" value="Pkinase"/>
    <property type="match status" value="1"/>
</dbReference>
<proteinExistence type="predicted"/>